<organism evidence="2 3">
    <name type="scientific">Pisolithus microcarpus 441</name>
    <dbReference type="NCBI Taxonomy" id="765257"/>
    <lineage>
        <taxon>Eukaryota</taxon>
        <taxon>Fungi</taxon>
        <taxon>Dikarya</taxon>
        <taxon>Basidiomycota</taxon>
        <taxon>Agaricomycotina</taxon>
        <taxon>Agaricomycetes</taxon>
        <taxon>Agaricomycetidae</taxon>
        <taxon>Boletales</taxon>
        <taxon>Sclerodermatineae</taxon>
        <taxon>Pisolithaceae</taxon>
        <taxon>Pisolithus</taxon>
    </lineage>
</organism>
<reference evidence="2 3" key="1">
    <citation type="submission" date="2014-04" db="EMBL/GenBank/DDBJ databases">
        <authorList>
            <consortium name="DOE Joint Genome Institute"/>
            <person name="Kuo A."/>
            <person name="Kohler A."/>
            <person name="Costa M.D."/>
            <person name="Nagy L.G."/>
            <person name="Floudas D."/>
            <person name="Copeland A."/>
            <person name="Barry K.W."/>
            <person name="Cichocki N."/>
            <person name="Veneault-Fourrey C."/>
            <person name="LaButti K."/>
            <person name="Lindquist E.A."/>
            <person name="Lipzen A."/>
            <person name="Lundell T."/>
            <person name="Morin E."/>
            <person name="Murat C."/>
            <person name="Sun H."/>
            <person name="Tunlid A."/>
            <person name="Henrissat B."/>
            <person name="Grigoriev I.V."/>
            <person name="Hibbett D.S."/>
            <person name="Martin F."/>
            <person name="Nordberg H.P."/>
            <person name="Cantor M.N."/>
            <person name="Hua S.X."/>
        </authorList>
    </citation>
    <scope>NUCLEOTIDE SEQUENCE [LARGE SCALE GENOMIC DNA]</scope>
    <source>
        <strain evidence="2 3">441</strain>
    </source>
</reference>
<keyword evidence="3" id="KW-1185">Reference proteome</keyword>
<dbReference type="HOGENOM" id="CLU_2414148_0_0_1"/>
<evidence type="ECO:0000313" key="2">
    <source>
        <dbReference type="EMBL" id="KIK29837.1"/>
    </source>
</evidence>
<feature type="region of interest" description="Disordered" evidence="1">
    <location>
        <begin position="1"/>
        <end position="29"/>
    </location>
</feature>
<name>A0A0D0A5W1_9AGAM</name>
<dbReference type="Proteomes" id="UP000054018">
    <property type="component" value="Unassembled WGS sequence"/>
</dbReference>
<reference evidence="3" key="2">
    <citation type="submission" date="2015-01" db="EMBL/GenBank/DDBJ databases">
        <title>Evolutionary Origins and Diversification of the Mycorrhizal Mutualists.</title>
        <authorList>
            <consortium name="DOE Joint Genome Institute"/>
            <consortium name="Mycorrhizal Genomics Consortium"/>
            <person name="Kohler A."/>
            <person name="Kuo A."/>
            <person name="Nagy L.G."/>
            <person name="Floudas D."/>
            <person name="Copeland A."/>
            <person name="Barry K.W."/>
            <person name="Cichocki N."/>
            <person name="Veneault-Fourrey C."/>
            <person name="LaButti K."/>
            <person name="Lindquist E.A."/>
            <person name="Lipzen A."/>
            <person name="Lundell T."/>
            <person name="Morin E."/>
            <person name="Murat C."/>
            <person name="Riley R."/>
            <person name="Ohm R."/>
            <person name="Sun H."/>
            <person name="Tunlid A."/>
            <person name="Henrissat B."/>
            <person name="Grigoriev I.V."/>
            <person name="Hibbett D.S."/>
            <person name="Martin F."/>
        </authorList>
    </citation>
    <scope>NUCLEOTIDE SEQUENCE [LARGE SCALE GENOMIC DNA]</scope>
    <source>
        <strain evidence="3">441</strain>
    </source>
</reference>
<evidence type="ECO:0000313" key="3">
    <source>
        <dbReference type="Proteomes" id="UP000054018"/>
    </source>
</evidence>
<dbReference type="AlphaFoldDB" id="A0A0D0A5W1"/>
<evidence type="ECO:0000256" key="1">
    <source>
        <dbReference type="SAM" id="MobiDB-lite"/>
    </source>
</evidence>
<dbReference type="EMBL" id="KN833688">
    <property type="protein sequence ID" value="KIK29837.1"/>
    <property type="molecule type" value="Genomic_DNA"/>
</dbReference>
<protein>
    <submittedName>
        <fullName evidence="2">Uncharacterized protein</fullName>
    </submittedName>
</protein>
<gene>
    <name evidence="2" type="ORF">PISMIDRAFT_671792</name>
</gene>
<proteinExistence type="predicted"/>
<accession>A0A0D0A5W1</accession>
<sequence>MGQGQAERNERHRMTIPSSTTHSRTHARASFIHDEQDAVFNTHHEDGNFSRVATTGQWTFPCHSRPSPPFFVQDHLSVCRSFQIRFFLPLRG</sequence>